<organism evidence="2 3">
    <name type="scientific">Solanum tuberosum</name>
    <name type="common">Potato</name>
    <dbReference type="NCBI Taxonomy" id="4113"/>
    <lineage>
        <taxon>Eukaryota</taxon>
        <taxon>Viridiplantae</taxon>
        <taxon>Streptophyta</taxon>
        <taxon>Embryophyta</taxon>
        <taxon>Tracheophyta</taxon>
        <taxon>Spermatophyta</taxon>
        <taxon>Magnoliopsida</taxon>
        <taxon>eudicotyledons</taxon>
        <taxon>Gunneridae</taxon>
        <taxon>Pentapetalae</taxon>
        <taxon>asterids</taxon>
        <taxon>lamiids</taxon>
        <taxon>Solanales</taxon>
        <taxon>Solanaceae</taxon>
        <taxon>Solanoideae</taxon>
        <taxon>Solaneae</taxon>
        <taxon>Solanum</taxon>
    </lineage>
</organism>
<dbReference type="InParanoid" id="M1APD7"/>
<reference evidence="2" key="2">
    <citation type="submission" date="2015-06" db="UniProtKB">
        <authorList>
            <consortium name="EnsemblPlants"/>
        </authorList>
    </citation>
    <scope>IDENTIFICATION</scope>
    <source>
        <strain evidence="2">DM1-3 516 R44</strain>
    </source>
</reference>
<dbReference type="EnsemblPlants" id="PGSC0003DMT400027228">
    <property type="protein sequence ID" value="PGSC0003DMT400027228"/>
    <property type="gene ID" value="PGSC0003DMG402010496"/>
</dbReference>
<sequence>MSSNQVLYILLQVSFCLFSSVQVFHLALLMLTLGLVLRREKDSVCSFAFCIGCTILFASYSQIEYFSITYLSYYQEKSVFAKCVRHCRSRDPEDSCGASDACSNYKSSKFTG</sequence>
<protein>
    <submittedName>
        <fullName evidence="2">Uncharacterized protein</fullName>
    </submittedName>
</protein>
<keyword evidence="3" id="KW-1185">Reference proteome</keyword>
<accession>M1APD7</accession>
<dbReference type="Proteomes" id="UP000011115">
    <property type="component" value="Unassembled WGS sequence"/>
</dbReference>
<evidence type="ECO:0000313" key="2">
    <source>
        <dbReference type="EnsemblPlants" id="PGSC0003DMT400027228"/>
    </source>
</evidence>
<proteinExistence type="predicted"/>
<keyword evidence="1" id="KW-0812">Transmembrane</keyword>
<dbReference type="PaxDb" id="4113-PGSC0003DMT400027228"/>
<evidence type="ECO:0000256" key="1">
    <source>
        <dbReference type="SAM" id="Phobius"/>
    </source>
</evidence>
<feature type="transmembrane region" description="Helical" evidence="1">
    <location>
        <begin position="6"/>
        <end position="37"/>
    </location>
</feature>
<keyword evidence="1" id="KW-0472">Membrane</keyword>
<evidence type="ECO:0000313" key="3">
    <source>
        <dbReference type="Proteomes" id="UP000011115"/>
    </source>
</evidence>
<name>M1APD7_SOLTU</name>
<dbReference type="HOGENOM" id="CLU_2150323_0_0_1"/>
<reference evidence="3" key="1">
    <citation type="journal article" date="2011" name="Nature">
        <title>Genome sequence and analysis of the tuber crop potato.</title>
        <authorList>
            <consortium name="The Potato Genome Sequencing Consortium"/>
        </authorList>
    </citation>
    <scope>NUCLEOTIDE SEQUENCE [LARGE SCALE GENOMIC DNA]</scope>
    <source>
        <strain evidence="3">cv. DM1-3 516 R44</strain>
    </source>
</reference>
<dbReference type="AlphaFoldDB" id="M1APD7"/>
<keyword evidence="1" id="KW-1133">Transmembrane helix</keyword>
<feature type="transmembrane region" description="Helical" evidence="1">
    <location>
        <begin position="44"/>
        <end position="63"/>
    </location>
</feature>
<dbReference type="Gramene" id="PGSC0003DMT400027228">
    <property type="protein sequence ID" value="PGSC0003DMT400027228"/>
    <property type="gene ID" value="PGSC0003DMG402010496"/>
</dbReference>